<protein>
    <submittedName>
        <fullName evidence="1 2">Uncharacterized protein</fullName>
    </submittedName>
</protein>
<reference evidence="1 3" key="2">
    <citation type="journal article" date="2014" name="BMC Genomics">
        <title>An improved genome release (version Mt4.0) for the model legume Medicago truncatula.</title>
        <authorList>
            <person name="Tang H."/>
            <person name="Krishnakumar V."/>
            <person name="Bidwell S."/>
            <person name="Rosen B."/>
            <person name="Chan A."/>
            <person name="Zhou S."/>
            <person name="Gentzbittel L."/>
            <person name="Childs K.L."/>
            <person name="Yandell M."/>
            <person name="Gundlach H."/>
            <person name="Mayer K.F."/>
            <person name="Schwartz D.C."/>
            <person name="Town C.D."/>
        </authorList>
    </citation>
    <scope>GENOME REANNOTATION</scope>
    <source>
        <strain evidence="2 3">cv. Jemalong A17</strain>
    </source>
</reference>
<evidence type="ECO:0000313" key="3">
    <source>
        <dbReference type="Proteomes" id="UP000002051"/>
    </source>
</evidence>
<dbReference type="EnsemblPlants" id="AES65393">
    <property type="protein sequence ID" value="AES65393"/>
    <property type="gene ID" value="MTR_2g038800"/>
</dbReference>
<proteinExistence type="predicted"/>
<organism evidence="1 3">
    <name type="scientific">Medicago truncatula</name>
    <name type="common">Barrel medic</name>
    <name type="synonym">Medicago tribuloides</name>
    <dbReference type="NCBI Taxonomy" id="3880"/>
    <lineage>
        <taxon>Eukaryota</taxon>
        <taxon>Viridiplantae</taxon>
        <taxon>Streptophyta</taxon>
        <taxon>Embryophyta</taxon>
        <taxon>Tracheophyta</taxon>
        <taxon>Spermatophyta</taxon>
        <taxon>Magnoliopsida</taxon>
        <taxon>eudicotyledons</taxon>
        <taxon>Gunneridae</taxon>
        <taxon>Pentapetalae</taxon>
        <taxon>rosids</taxon>
        <taxon>fabids</taxon>
        <taxon>Fabales</taxon>
        <taxon>Fabaceae</taxon>
        <taxon>Papilionoideae</taxon>
        <taxon>50 kb inversion clade</taxon>
        <taxon>NPAAA clade</taxon>
        <taxon>Hologalegina</taxon>
        <taxon>IRL clade</taxon>
        <taxon>Trifolieae</taxon>
        <taxon>Medicago</taxon>
    </lineage>
</organism>
<dbReference type="PaxDb" id="3880-AES65393"/>
<gene>
    <name evidence="1" type="ordered locus">MTR_2g038800</name>
</gene>
<dbReference type="Proteomes" id="UP000002051">
    <property type="component" value="Chromosome 2"/>
</dbReference>
<reference evidence="2" key="3">
    <citation type="submission" date="2015-04" db="UniProtKB">
        <authorList>
            <consortium name="EnsemblPlants"/>
        </authorList>
    </citation>
    <scope>IDENTIFICATION</scope>
    <source>
        <strain evidence="2">cv. Jemalong A17</strain>
    </source>
</reference>
<reference evidence="1 3" key="1">
    <citation type="journal article" date="2011" name="Nature">
        <title>The Medicago genome provides insight into the evolution of rhizobial symbioses.</title>
        <authorList>
            <person name="Young N.D."/>
            <person name="Debelle F."/>
            <person name="Oldroyd G.E."/>
            <person name="Geurts R."/>
            <person name="Cannon S.B."/>
            <person name="Udvardi M.K."/>
            <person name="Benedito V.A."/>
            <person name="Mayer K.F."/>
            <person name="Gouzy J."/>
            <person name="Schoof H."/>
            <person name="Van de Peer Y."/>
            <person name="Proost S."/>
            <person name="Cook D.R."/>
            <person name="Meyers B.C."/>
            <person name="Spannagl M."/>
            <person name="Cheung F."/>
            <person name="De Mita S."/>
            <person name="Krishnakumar V."/>
            <person name="Gundlach H."/>
            <person name="Zhou S."/>
            <person name="Mudge J."/>
            <person name="Bharti A.K."/>
            <person name="Murray J.D."/>
            <person name="Naoumkina M.A."/>
            <person name="Rosen B."/>
            <person name="Silverstein K.A."/>
            <person name="Tang H."/>
            <person name="Rombauts S."/>
            <person name="Zhao P.X."/>
            <person name="Zhou P."/>
            <person name="Barbe V."/>
            <person name="Bardou P."/>
            <person name="Bechner M."/>
            <person name="Bellec A."/>
            <person name="Berger A."/>
            <person name="Berges H."/>
            <person name="Bidwell S."/>
            <person name="Bisseling T."/>
            <person name="Choisne N."/>
            <person name="Couloux A."/>
            <person name="Denny R."/>
            <person name="Deshpande S."/>
            <person name="Dai X."/>
            <person name="Doyle J.J."/>
            <person name="Dudez A.M."/>
            <person name="Farmer A.D."/>
            <person name="Fouteau S."/>
            <person name="Franken C."/>
            <person name="Gibelin C."/>
            <person name="Gish J."/>
            <person name="Goldstein S."/>
            <person name="Gonzalez A.J."/>
            <person name="Green P.J."/>
            <person name="Hallab A."/>
            <person name="Hartog M."/>
            <person name="Hua A."/>
            <person name="Humphray S.J."/>
            <person name="Jeong D.H."/>
            <person name="Jing Y."/>
            <person name="Jocker A."/>
            <person name="Kenton S.M."/>
            <person name="Kim D.J."/>
            <person name="Klee K."/>
            <person name="Lai H."/>
            <person name="Lang C."/>
            <person name="Lin S."/>
            <person name="Macmil S.L."/>
            <person name="Magdelenat G."/>
            <person name="Matthews L."/>
            <person name="McCorrison J."/>
            <person name="Monaghan E.L."/>
            <person name="Mun J.H."/>
            <person name="Najar F.Z."/>
            <person name="Nicholson C."/>
            <person name="Noirot C."/>
            <person name="O'Bleness M."/>
            <person name="Paule C.R."/>
            <person name="Poulain J."/>
            <person name="Prion F."/>
            <person name="Qin B."/>
            <person name="Qu C."/>
            <person name="Retzel E.F."/>
            <person name="Riddle C."/>
            <person name="Sallet E."/>
            <person name="Samain S."/>
            <person name="Samson N."/>
            <person name="Sanders I."/>
            <person name="Saurat O."/>
            <person name="Scarpelli C."/>
            <person name="Schiex T."/>
            <person name="Segurens B."/>
            <person name="Severin A.J."/>
            <person name="Sherrier D.J."/>
            <person name="Shi R."/>
            <person name="Sims S."/>
            <person name="Singer S.R."/>
            <person name="Sinharoy S."/>
            <person name="Sterck L."/>
            <person name="Viollet A."/>
            <person name="Wang B.B."/>
            <person name="Wang K."/>
            <person name="Wang M."/>
            <person name="Wang X."/>
            <person name="Warfsmann J."/>
            <person name="Weissenbach J."/>
            <person name="White D.D."/>
            <person name="White J.D."/>
            <person name="Wiley G.B."/>
            <person name="Wincker P."/>
            <person name="Xing Y."/>
            <person name="Yang L."/>
            <person name="Yao Z."/>
            <person name="Ying F."/>
            <person name="Zhai J."/>
            <person name="Zhou L."/>
            <person name="Zuber A."/>
            <person name="Denarie J."/>
            <person name="Dixon R.A."/>
            <person name="May G.D."/>
            <person name="Schwartz D.C."/>
            <person name="Rogers J."/>
            <person name="Quetier F."/>
            <person name="Town C.D."/>
            <person name="Roe B.A."/>
        </authorList>
    </citation>
    <scope>NUCLEOTIDE SEQUENCE [LARGE SCALE GENOMIC DNA]</scope>
    <source>
        <strain evidence="1">A17</strain>
        <strain evidence="2 3">cv. Jemalong A17</strain>
    </source>
</reference>
<accession>G7IIF0</accession>
<name>G7IIF0_MEDTR</name>
<keyword evidence="3" id="KW-1185">Reference proteome</keyword>
<evidence type="ECO:0000313" key="1">
    <source>
        <dbReference type="EMBL" id="AES65393.1"/>
    </source>
</evidence>
<dbReference type="EMBL" id="CM001218">
    <property type="protein sequence ID" value="AES65393.1"/>
    <property type="molecule type" value="Genomic_DNA"/>
</dbReference>
<sequence length="77" mass="8876">MARAVPTPCPFLERPCVCTARAVRVFDRFRLSDQLRSSADPPFLCRHMPRKCTIPRPTHAEEICKVKRPMSGRHVLM</sequence>
<dbReference type="AlphaFoldDB" id="G7IIF0"/>
<evidence type="ECO:0000313" key="2">
    <source>
        <dbReference type="EnsemblPlants" id="AES65393"/>
    </source>
</evidence>
<dbReference type="HOGENOM" id="CLU_2641803_0_0_1"/>